<evidence type="ECO:0000256" key="6">
    <source>
        <dbReference type="ARBA" id="ARBA00023136"/>
    </source>
</evidence>
<comment type="caution">
    <text evidence="9">The sequence shown here is derived from an EMBL/GenBank/DDBJ whole genome shotgun (WGS) entry which is preliminary data.</text>
</comment>
<evidence type="ECO:0000256" key="3">
    <source>
        <dbReference type="ARBA" id="ARBA00022741"/>
    </source>
</evidence>
<dbReference type="GO" id="GO:0043190">
    <property type="term" value="C:ATP-binding cassette (ABC) transporter complex"/>
    <property type="evidence" value="ECO:0007669"/>
    <property type="project" value="InterPro"/>
</dbReference>
<comment type="similarity">
    <text evidence="7">Belongs to the ABC transporter superfamily. Spermidine/putrescine importer (TC 3.A.1.11.1) family.</text>
</comment>
<dbReference type="GO" id="GO:0016887">
    <property type="term" value="F:ATP hydrolysis activity"/>
    <property type="evidence" value="ECO:0007669"/>
    <property type="project" value="InterPro"/>
</dbReference>
<accession>A0A4R5EZI1</accession>
<dbReference type="InterPro" id="IPR027417">
    <property type="entry name" value="P-loop_NTPase"/>
</dbReference>
<comment type="subunit">
    <text evidence="7">The complex is composed of two ATP-binding proteins (PotA), two transmembrane proteins (PotB and PotC) and a solute-binding protein (PotD).</text>
</comment>
<organism evidence="9 10">
    <name type="scientific">Antarcticimicrobium sediminis</name>
    <dbReference type="NCBI Taxonomy" id="2546227"/>
    <lineage>
        <taxon>Bacteria</taxon>
        <taxon>Pseudomonadati</taxon>
        <taxon>Pseudomonadota</taxon>
        <taxon>Alphaproteobacteria</taxon>
        <taxon>Rhodobacterales</taxon>
        <taxon>Paracoccaceae</taxon>
        <taxon>Antarcticimicrobium</taxon>
    </lineage>
</organism>
<keyword evidence="2 7" id="KW-1003">Cell membrane</keyword>
<dbReference type="SUPFAM" id="SSF50331">
    <property type="entry name" value="MOP-like"/>
    <property type="match status" value="1"/>
</dbReference>
<dbReference type="EMBL" id="SMFP01000002">
    <property type="protein sequence ID" value="TDE40237.1"/>
    <property type="molecule type" value="Genomic_DNA"/>
</dbReference>
<evidence type="ECO:0000256" key="5">
    <source>
        <dbReference type="ARBA" id="ARBA00022967"/>
    </source>
</evidence>
<protein>
    <recommendedName>
        <fullName evidence="7">Spermidine/putrescine import ATP-binding protein PotA</fullName>
        <ecNumber evidence="7">7.6.2.11</ecNumber>
    </recommendedName>
</protein>
<proteinExistence type="inferred from homology"/>
<dbReference type="PANTHER" id="PTHR42781:SF4">
    <property type="entry name" value="SPERMIDINE_PUTRESCINE IMPORT ATP-BINDING PROTEIN POTA"/>
    <property type="match status" value="1"/>
</dbReference>
<dbReference type="PROSITE" id="PS00211">
    <property type="entry name" value="ABC_TRANSPORTER_1"/>
    <property type="match status" value="1"/>
</dbReference>
<dbReference type="InterPro" id="IPR050093">
    <property type="entry name" value="ABC_SmlMolc_Importer"/>
</dbReference>
<dbReference type="GO" id="GO:0015417">
    <property type="term" value="F:ABC-type polyamine transporter activity"/>
    <property type="evidence" value="ECO:0007669"/>
    <property type="project" value="UniProtKB-EC"/>
</dbReference>
<keyword evidence="5 7" id="KW-1278">Translocase</keyword>
<evidence type="ECO:0000256" key="2">
    <source>
        <dbReference type="ARBA" id="ARBA00022475"/>
    </source>
</evidence>
<dbReference type="Gene3D" id="3.40.50.300">
    <property type="entry name" value="P-loop containing nucleotide triphosphate hydrolases"/>
    <property type="match status" value="1"/>
</dbReference>
<dbReference type="InterPro" id="IPR013611">
    <property type="entry name" value="Transp-assoc_OB_typ2"/>
</dbReference>
<dbReference type="Proteomes" id="UP000294662">
    <property type="component" value="Unassembled WGS sequence"/>
</dbReference>
<reference evidence="9 10" key="1">
    <citation type="submission" date="2019-03" db="EMBL/GenBank/DDBJ databases">
        <authorList>
            <person name="Zhang S."/>
        </authorList>
    </citation>
    <scope>NUCLEOTIDE SEQUENCE [LARGE SCALE GENOMIC DNA]</scope>
    <source>
        <strain evidence="9 10">S4J41</strain>
    </source>
</reference>
<dbReference type="OrthoDB" id="9802264at2"/>
<dbReference type="GO" id="GO:0005524">
    <property type="term" value="F:ATP binding"/>
    <property type="evidence" value="ECO:0007669"/>
    <property type="project" value="UniProtKB-KW"/>
</dbReference>
<evidence type="ECO:0000259" key="8">
    <source>
        <dbReference type="PROSITE" id="PS50893"/>
    </source>
</evidence>
<dbReference type="AlphaFoldDB" id="A0A4R5EZI1"/>
<feature type="domain" description="ABC transporter" evidence="8">
    <location>
        <begin position="11"/>
        <end position="241"/>
    </location>
</feature>
<dbReference type="InterPro" id="IPR005893">
    <property type="entry name" value="PotA-like"/>
</dbReference>
<evidence type="ECO:0000256" key="4">
    <source>
        <dbReference type="ARBA" id="ARBA00022840"/>
    </source>
</evidence>
<dbReference type="InterPro" id="IPR003593">
    <property type="entry name" value="AAA+_ATPase"/>
</dbReference>
<keyword evidence="4 7" id="KW-0067">ATP-binding</keyword>
<name>A0A4R5EZI1_9RHOB</name>
<dbReference type="EC" id="7.6.2.11" evidence="7"/>
<keyword evidence="3 7" id="KW-0547">Nucleotide-binding</keyword>
<dbReference type="Pfam" id="PF00005">
    <property type="entry name" value="ABC_tran"/>
    <property type="match status" value="1"/>
</dbReference>
<dbReference type="PANTHER" id="PTHR42781">
    <property type="entry name" value="SPERMIDINE/PUTRESCINE IMPORT ATP-BINDING PROTEIN POTA"/>
    <property type="match status" value="1"/>
</dbReference>
<comment type="function">
    <text evidence="7">Part of the ABC transporter complex PotABCD involved in spermidine/putrescine import. Responsible for energy coupling to the transport system.</text>
</comment>
<dbReference type="SMART" id="SM00382">
    <property type="entry name" value="AAA"/>
    <property type="match status" value="1"/>
</dbReference>
<dbReference type="InterPro" id="IPR003439">
    <property type="entry name" value="ABC_transporter-like_ATP-bd"/>
</dbReference>
<evidence type="ECO:0000256" key="1">
    <source>
        <dbReference type="ARBA" id="ARBA00022448"/>
    </source>
</evidence>
<dbReference type="FunFam" id="3.40.50.300:FF:000133">
    <property type="entry name" value="Spermidine/putrescine import ATP-binding protein PotA"/>
    <property type="match status" value="1"/>
</dbReference>
<dbReference type="PROSITE" id="PS50893">
    <property type="entry name" value="ABC_TRANSPORTER_2"/>
    <property type="match status" value="1"/>
</dbReference>
<dbReference type="InterPro" id="IPR017871">
    <property type="entry name" value="ABC_transporter-like_CS"/>
</dbReference>
<evidence type="ECO:0000256" key="7">
    <source>
        <dbReference type="RuleBase" id="RU364083"/>
    </source>
</evidence>
<dbReference type="SUPFAM" id="SSF52540">
    <property type="entry name" value="P-loop containing nucleoside triphosphate hydrolases"/>
    <property type="match status" value="1"/>
</dbReference>
<dbReference type="NCBIfam" id="TIGR01187">
    <property type="entry name" value="potA"/>
    <property type="match status" value="1"/>
</dbReference>
<comment type="catalytic activity">
    <reaction evidence="7">
        <text>ATP + H2O + polyamine-[polyamine-binding protein]Side 1 = ADP + phosphate + polyamineSide 2 + [polyamine-binding protein]Side 1.</text>
        <dbReference type="EC" id="7.6.2.11"/>
    </reaction>
</comment>
<evidence type="ECO:0000313" key="9">
    <source>
        <dbReference type="EMBL" id="TDE40237.1"/>
    </source>
</evidence>
<dbReference type="InterPro" id="IPR008995">
    <property type="entry name" value="Mo/tungstate-bd_C_term_dom"/>
</dbReference>
<dbReference type="Pfam" id="PF08402">
    <property type="entry name" value="TOBE_2"/>
    <property type="match status" value="1"/>
</dbReference>
<evidence type="ECO:0000313" key="10">
    <source>
        <dbReference type="Proteomes" id="UP000294662"/>
    </source>
</evidence>
<dbReference type="GO" id="GO:0015847">
    <property type="term" value="P:putrescine transport"/>
    <property type="evidence" value="ECO:0007669"/>
    <property type="project" value="UniProtKB-ARBA"/>
</dbReference>
<keyword evidence="6 7" id="KW-0472">Membrane</keyword>
<keyword evidence="1 7" id="KW-0813">Transport</keyword>
<gene>
    <name evidence="7" type="primary">potA</name>
    <name evidence="9" type="ORF">E1B25_04600</name>
</gene>
<sequence>MPEHTPVSKIIEIENLTKTFGKVVGVDDISLSVEQGEFVTLLGPSGCGKSTLLRMIGGFEEPTSGRILLDGQDVTHVPPSKRAVNMVFQDYALFPHLSVGKNVGYGLRVAGMPRREVREKALEALALVGLEDRFDAAPHMLSGGQRQRVALARAIVRRPKVLLLDEPLSALDANLREQMQVELKALHTKMGLTFILVTHDQTEALTMSDRIVVMRGGKIVQMGSPVDLYERPATSYVAGFIGSTNQFRSVVATGPTGPQVQCFGQPISAPAGVAPGQEALFGFRPEKALVQFGEEGGGPDTLRGSVADILYHGQSVRLMIDLGAGEVLVDLPMSGSDGMPQVGDAVSLRVGADKIMVLADEVAA</sequence>
<keyword evidence="10" id="KW-1185">Reference proteome</keyword>